<comment type="catalytic activity">
    <reaction evidence="3">
        <text>carboxy-S-adenosyl-L-methionine + 5-hydroxyuridine(34) in tRNA = 5-carboxymethoxyuridine(34) in tRNA + S-adenosyl-L-homocysteine + H(+)</text>
        <dbReference type="Rhea" id="RHEA:52848"/>
        <dbReference type="Rhea" id="RHEA-COMP:13381"/>
        <dbReference type="Rhea" id="RHEA-COMP:13383"/>
        <dbReference type="ChEBI" id="CHEBI:15378"/>
        <dbReference type="ChEBI" id="CHEBI:57856"/>
        <dbReference type="ChEBI" id="CHEBI:134278"/>
        <dbReference type="ChEBI" id="CHEBI:136877"/>
        <dbReference type="ChEBI" id="CHEBI:136879"/>
    </reaction>
</comment>
<dbReference type="Gene3D" id="3.40.50.150">
    <property type="entry name" value="Vaccinia Virus protein VP39"/>
    <property type="match status" value="1"/>
</dbReference>
<sequence length="324" mass="36873">MPMFDEAIKQYEANLEETGLQQLLPFLCKQSLDVIKQGDWPHWRDRLAELPALTPSRLEITDRILIGDAADCDADQLLLLRDQLKAFIPWRKGPFKVFGTHIESEWRCDLKWARLQGALAPLAGRTVLDVGSGNGYFSLRMQAAGAKLVLGLEPHIAYFAQFWAIRHFLPGYPVYVLPITLEQLPRPLPKFDTVFSMGVIYHRRSPIDHLLQLKDCLRAGGELVMESIVVDGPAGYSLMPKKKYARMSNVWFVPSTDTLLQWLTRCGFTNLRVVDQCTTTSDEQRVTEWMPYDSLDAALDKQDSTRTIENYPAPQRVIILANKP</sequence>
<name>A0A520S6Y9_9GAMM</name>
<keyword evidence="1 3" id="KW-0808">Transferase</keyword>
<feature type="binding site" evidence="3">
    <location>
        <position position="201"/>
    </location>
    <ligand>
        <name>carboxy-S-adenosyl-L-methionine</name>
        <dbReference type="ChEBI" id="CHEBI:134278"/>
    </ligand>
</feature>
<dbReference type="Pfam" id="PF08003">
    <property type="entry name" value="Methyltransf_9"/>
    <property type="match status" value="1"/>
</dbReference>
<proteinExistence type="inferred from homology"/>
<protein>
    <recommendedName>
        <fullName evidence="3">tRNA U34 carboxymethyltransferase</fullName>
        <ecNumber evidence="3">2.5.1.-</ecNumber>
    </recommendedName>
</protein>
<dbReference type="HAMAP" id="MF_01590">
    <property type="entry name" value="tRNA_carboxymethyltr_CmoB"/>
    <property type="match status" value="1"/>
</dbReference>
<gene>
    <name evidence="3 4" type="primary">cmoB</name>
    <name evidence="4" type="ORF">EVA69_00330</name>
</gene>
<dbReference type="InterPro" id="IPR010017">
    <property type="entry name" value="CmoB"/>
</dbReference>
<dbReference type="EMBL" id="SHAH01000002">
    <property type="protein sequence ID" value="RZO78245.1"/>
    <property type="molecule type" value="Genomic_DNA"/>
</dbReference>
<feature type="binding site" evidence="3">
    <location>
        <position position="316"/>
    </location>
    <ligand>
        <name>carboxy-S-adenosyl-L-methionine</name>
        <dbReference type="ChEBI" id="CHEBI:134278"/>
    </ligand>
</feature>
<feature type="binding site" evidence="3">
    <location>
        <position position="131"/>
    </location>
    <ligand>
        <name>carboxy-S-adenosyl-L-methionine</name>
        <dbReference type="ChEBI" id="CHEBI:134278"/>
    </ligand>
</feature>
<keyword evidence="2 3" id="KW-0819">tRNA processing</keyword>
<comment type="similarity">
    <text evidence="3">Belongs to the class I-like SAM-binding methyltransferase superfamily. CmoB family.</text>
</comment>
<dbReference type="NCBIfam" id="TIGR00452">
    <property type="entry name" value="tRNA 5-methoxyuridine(34)/uridine 5-oxyacetic acid(34) synthase CmoB"/>
    <property type="match status" value="1"/>
</dbReference>
<dbReference type="PANTHER" id="PTHR43464">
    <property type="entry name" value="METHYLTRANSFERASE"/>
    <property type="match status" value="1"/>
</dbReference>
<dbReference type="GO" id="GO:0002098">
    <property type="term" value="P:tRNA wobble uridine modification"/>
    <property type="evidence" value="ECO:0007669"/>
    <property type="project" value="InterPro"/>
</dbReference>
<organism evidence="4 5">
    <name type="scientific">OM182 bacterium</name>
    <dbReference type="NCBI Taxonomy" id="2510334"/>
    <lineage>
        <taxon>Bacteria</taxon>
        <taxon>Pseudomonadati</taxon>
        <taxon>Pseudomonadota</taxon>
        <taxon>Gammaproteobacteria</taxon>
        <taxon>OMG group</taxon>
        <taxon>OM182 clade</taxon>
    </lineage>
</organism>
<reference evidence="4 5" key="1">
    <citation type="submission" date="2019-02" db="EMBL/GenBank/DDBJ databases">
        <title>Prokaryotic population dynamics and viral predation in marine succession experiment using metagenomics: the confinement effect.</title>
        <authorList>
            <person name="Haro-Moreno J.M."/>
            <person name="Rodriguez-Valera F."/>
            <person name="Lopez-Perez M."/>
        </authorList>
    </citation>
    <scope>NUCLEOTIDE SEQUENCE [LARGE SCALE GENOMIC DNA]</scope>
    <source>
        <strain evidence="4">MED-G158</strain>
    </source>
</reference>
<evidence type="ECO:0000256" key="1">
    <source>
        <dbReference type="ARBA" id="ARBA00022679"/>
    </source>
</evidence>
<evidence type="ECO:0000256" key="2">
    <source>
        <dbReference type="ARBA" id="ARBA00022694"/>
    </source>
</evidence>
<comment type="caution">
    <text evidence="3">Lacks conserved residue(s) required for the propagation of feature annotation.</text>
</comment>
<dbReference type="InterPro" id="IPR027555">
    <property type="entry name" value="Mo5U34_MeTrfas-like"/>
</dbReference>
<feature type="binding site" evidence="3">
    <location>
        <position position="111"/>
    </location>
    <ligand>
        <name>carboxy-S-adenosyl-L-methionine</name>
        <dbReference type="ChEBI" id="CHEBI:134278"/>
    </ligand>
</feature>
<feature type="binding site" evidence="3">
    <location>
        <position position="106"/>
    </location>
    <ligand>
        <name>carboxy-S-adenosyl-L-methionine</name>
        <dbReference type="ChEBI" id="CHEBI:134278"/>
    </ligand>
</feature>
<evidence type="ECO:0000256" key="3">
    <source>
        <dbReference type="HAMAP-Rule" id="MF_01590"/>
    </source>
</evidence>
<dbReference type="Proteomes" id="UP000320404">
    <property type="component" value="Unassembled WGS sequence"/>
</dbReference>
<evidence type="ECO:0000313" key="5">
    <source>
        <dbReference type="Proteomes" id="UP000320404"/>
    </source>
</evidence>
<dbReference type="PANTHER" id="PTHR43464:SF95">
    <property type="entry name" value="TRNA U34 CARBOXYMETHYLTRANSFERASE"/>
    <property type="match status" value="1"/>
</dbReference>
<dbReference type="CDD" id="cd02440">
    <property type="entry name" value="AdoMet_MTases"/>
    <property type="match status" value="1"/>
</dbReference>
<dbReference type="NCBIfam" id="NF011650">
    <property type="entry name" value="PRK15068.1"/>
    <property type="match status" value="1"/>
</dbReference>
<comment type="function">
    <text evidence="3">Catalyzes carboxymethyl transfer from carboxy-S-adenosyl-L-methionine (Cx-SAM) to 5-hydroxyuridine (ho5U) to form 5-carboxymethoxyuridine (cmo5U) at position 34 in tRNAs.</text>
</comment>
<dbReference type="SUPFAM" id="SSF53335">
    <property type="entry name" value="S-adenosyl-L-methionine-dependent methyltransferases"/>
    <property type="match status" value="1"/>
</dbReference>
<feature type="binding site" evidence="3">
    <location>
        <begin position="181"/>
        <end position="182"/>
    </location>
    <ligand>
        <name>carboxy-S-adenosyl-L-methionine</name>
        <dbReference type="ChEBI" id="CHEBI:134278"/>
    </ligand>
</feature>
<feature type="binding site" evidence="3">
    <location>
        <position position="92"/>
    </location>
    <ligand>
        <name>carboxy-S-adenosyl-L-methionine</name>
        <dbReference type="ChEBI" id="CHEBI:134278"/>
    </ligand>
</feature>
<dbReference type="EC" id="2.5.1.-" evidence="3"/>
<dbReference type="GO" id="GO:0016765">
    <property type="term" value="F:transferase activity, transferring alkyl or aryl (other than methyl) groups"/>
    <property type="evidence" value="ECO:0007669"/>
    <property type="project" value="UniProtKB-UniRule"/>
</dbReference>
<feature type="binding site" evidence="3">
    <location>
        <position position="197"/>
    </location>
    <ligand>
        <name>carboxy-S-adenosyl-L-methionine</name>
        <dbReference type="ChEBI" id="CHEBI:134278"/>
    </ligand>
</feature>
<comment type="caution">
    <text evidence="4">The sequence shown here is derived from an EMBL/GenBank/DDBJ whole genome shotgun (WGS) entry which is preliminary data.</text>
</comment>
<comment type="subunit">
    <text evidence="3">Homotetramer.</text>
</comment>
<dbReference type="AlphaFoldDB" id="A0A520S6Y9"/>
<accession>A0A520S6Y9</accession>
<dbReference type="InterPro" id="IPR029063">
    <property type="entry name" value="SAM-dependent_MTases_sf"/>
</dbReference>
<evidence type="ECO:0000313" key="4">
    <source>
        <dbReference type="EMBL" id="RZO78245.1"/>
    </source>
</evidence>
<dbReference type="GO" id="GO:0008168">
    <property type="term" value="F:methyltransferase activity"/>
    <property type="evidence" value="ECO:0007669"/>
    <property type="project" value="TreeGrafter"/>
</dbReference>